<feature type="domain" description="Sialate O-acetylesterase" evidence="2">
    <location>
        <begin position="102"/>
        <end position="338"/>
    </location>
</feature>
<evidence type="ECO:0000259" key="2">
    <source>
        <dbReference type="Pfam" id="PF03629"/>
    </source>
</evidence>
<dbReference type="InterPro" id="IPR036514">
    <property type="entry name" value="SGNH_hydro_sf"/>
</dbReference>
<proteinExistence type="predicted"/>
<keyword evidence="1" id="KW-0378">Hydrolase</keyword>
<dbReference type="Pfam" id="PF03629">
    <property type="entry name" value="SASA"/>
    <property type="match status" value="1"/>
</dbReference>
<evidence type="ECO:0000256" key="1">
    <source>
        <dbReference type="ARBA" id="ARBA00022801"/>
    </source>
</evidence>
<name>A0A6C0LIU9_9ZZZZ</name>
<organism evidence="3">
    <name type="scientific">viral metagenome</name>
    <dbReference type="NCBI Taxonomy" id="1070528"/>
    <lineage>
        <taxon>unclassified sequences</taxon>
        <taxon>metagenomes</taxon>
        <taxon>organismal metagenomes</taxon>
    </lineage>
</organism>
<dbReference type="AlphaFoldDB" id="A0A6C0LIU9"/>
<reference evidence="3" key="1">
    <citation type="journal article" date="2020" name="Nature">
        <title>Giant virus diversity and host interactions through global metagenomics.</title>
        <authorList>
            <person name="Schulz F."/>
            <person name="Roux S."/>
            <person name="Paez-Espino D."/>
            <person name="Jungbluth S."/>
            <person name="Walsh D.A."/>
            <person name="Denef V.J."/>
            <person name="McMahon K.D."/>
            <person name="Konstantinidis K.T."/>
            <person name="Eloe-Fadrosh E.A."/>
            <person name="Kyrpides N.C."/>
            <person name="Woyke T."/>
        </authorList>
    </citation>
    <scope>NUCLEOTIDE SEQUENCE</scope>
    <source>
        <strain evidence="3">GVMAG-M-3300027833-19</strain>
    </source>
</reference>
<dbReference type="InterPro" id="IPR005181">
    <property type="entry name" value="SASA"/>
</dbReference>
<dbReference type="GO" id="GO:0016787">
    <property type="term" value="F:hydrolase activity"/>
    <property type="evidence" value="ECO:0007669"/>
    <property type="project" value="UniProtKB-KW"/>
</dbReference>
<accession>A0A6C0LIU9</accession>
<dbReference type="Gene3D" id="3.40.50.1110">
    <property type="entry name" value="SGNH hydrolase"/>
    <property type="match status" value="1"/>
</dbReference>
<protein>
    <recommendedName>
        <fullName evidence="2">Sialate O-acetylesterase domain-containing protein</fullName>
    </recommendedName>
</protein>
<dbReference type="SUPFAM" id="SSF52266">
    <property type="entry name" value="SGNH hydrolase"/>
    <property type="match status" value="1"/>
</dbReference>
<evidence type="ECO:0000313" key="3">
    <source>
        <dbReference type="EMBL" id="QHU30463.1"/>
    </source>
</evidence>
<sequence length="608" mass="65637">MPPSSLVVKNGKSICLMDSTNATNKNVLLHNDNGSLSVNGSSLGTVNVNTFTKATLPLNNSLGNTILVSDGTLGNTPTMAYFHQGKWYRTFDNSLITDQTIDLFILAGQSNAHGYAHVSALDSSRQTQDGLFYTSWHQNTTNAETTQYYTDWATSLVAGSTHGRGTSSNLSGQTKFGPELGFVSRANNINLTTRPIGIIKYAVGASTLNAGTALSDWDTTATGNKEGDCWRGFQTALSDATNKLNANGYSWNLKGMIWWQGESGSSVSGLQTLLSEVRNLLGTTYNVPNSSQFPIVITKIGYGTDLTPVASADAYVGIVDADSFGHSGSNNHIGESSNPDTTGTGVNDMFEIGEAYADQMAQAITGSTNSSWTPSSITTRLWLDFDDPAVITQVGGYVTRIDDKSANTYTFTTPSASTVTAETSVQNGRNVLRFNNNTDYTNSTLTTFAPNTRHKWYFVLKTTNIDSSLDSWLSVIGGGEQHILMGLSGSQFKGKWYNLNGYNPDTSTADLNDSWNILSVEWDEVNDTATTWLNGTQQDTGTGSGTLGGNKNIKFNKYQQIGDSDWGEAIFTENLTQANSDKIEGYLAHKWGLFDQLPSNHPYKASAP</sequence>
<dbReference type="EMBL" id="MN740509">
    <property type="protein sequence ID" value="QHU30463.1"/>
    <property type="molecule type" value="Genomic_DNA"/>
</dbReference>